<dbReference type="OrthoDB" id="9804157at2"/>
<dbReference type="InterPro" id="IPR002871">
    <property type="entry name" value="NIF_FeS_clus_asmbl_NifU_N"/>
</dbReference>
<proteinExistence type="inferred from homology"/>
<organism evidence="3 4">
    <name type="scientific">Thermosipho atlanticus DSM 15807</name>
    <dbReference type="NCBI Taxonomy" id="1123380"/>
    <lineage>
        <taxon>Bacteria</taxon>
        <taxon>Thermotogati</taxon>
        <taxon>Thermotogota</taxon>
        <taxon>Thermotogae</taxon>
        <taxon>Thermotogales</taxon>
        <taxon>Fervidobacteriaceae</taxon>
        <taxon>Thermosipho</taxon>
    </lineage>
</organism>
<evidence type="ECO:0000313" key="3">
    <source>
        <dbReference type="EMBL" id="SHH36954.1"/>
    </source>
</evidence>
<dbReference type="EMBL" id="FQXN01000003">
    <property type="protein sequence ID" value="SHH36954.1"/>
    <property type="molecule type" value="Genomic_DNA"/>
</dbReference>
<feature type="domain" description="NIF system FeS cluster assembly NifU N-terminal" evidence="2">
    <location>
        <begin position="1"/>
        <end position="118"/>
    </location>
</feature>
<dbReference type="RefSeq" id="WP_073072557.1">
    <property type="nucleotide sequence ID" value="NZ_FQXN01000003.1"/>
</dbReference>
<keyword evidence="4" id="KW-1185">Reference proteome</keyword>
<dbReference type="Gene3D" id="3.90.1010.10">
    <property type="match status" value="1"/>
</dbReference>
<name>A0A1M5SEH1_9BACT</name>
<dbReference type="NCBIfam" id="TIGR01994">
    <property type="entry name" value="SUF_scaf_2"/>
    <property type="match status" value="1"/>
</dbReference>
<accession>A0A1M5SEH1</accession>
<evidence type="ECO:0000313" key="4">
    <source>
        <dbReference type="Proteomes" id="UP000242592"/>
    </source>
</evidence>
<dbReference type="GO" id="GO:0051536">
    <property type="term" value="F:iron-sulfur cluster binding"/>
    <property type="evidence" value="ECO:0007669"/>
    <property type="project" value="InterPro"/>
</dbReference>
<dbReference type="FunFam" id="3.90.1010.10:FF:000002">
    <property type="entry name" value="Iron-sulfur cluster assembly scaffold protein NifU"/>
    <property type="match status" value="1"/>
</dbReference>
<evidence type="ECO:0000256" key="1">
    <source>
        <dbReference type="ARBA" id="ARBA00006420"/>
    </source>
</evidence>
<dbReference type="Pfam" id="PF01592">
    <property type="entry name" value="NifU_N"/>
    <property type="match status" value="1"/>
</dbReference>
<protein>
    <submittedName>
        <fullName evidence="3">Nitrogen fixation protein NifU</fullName>
    </submittedName>
</protein>
<dbReference type="AlphaFoldDB" id="A0A1M5SEH1"/>
<comment type="similarity">
    <text evidence="1">Belongs to the NifU family.</text>
</comment>
<gene>
    <name evidence="3" type="ORF">SAMN02745199_0831</name>
</gene>
<dbReference type="SUPFAM" id="SSF82649">
    <property type="entry name" value="SufE/NifU"/>
    <property type="match status" value="1"/>
</dbReference>
<dbReference type="Proteomes" id="UP000242592">
    <property type="component" value="Unassembled WGS sequence"/>
</dbReference>
<dbReference type="CDD" id="cd06664">
    <property type="entry name" value="IscU_like"/>
    <property type="match status" value="1"/>
</dbReference>
<evidence type="ECO:0000259" key="2">
    <source>
        <dbReference type="Pfam" id="PF01592"/>
    </source>
</evidence>
<dbReference type="GO" id="GO:0016226">
    <property type="term" value="P:iron-sulfur cluster assembly"/>
    <property type="evidence" value="ECO:0007669"/>
    <property type="project" value="InterPro"/>
</dbReference>
<dbReference type="GO" id="GO:0005506">
    <property type="term" value="F:iron ion binding"/>
    <property type="evidence" value="ECO:0007669"/>
    <property type="project" value="InterPro"/>
</dbReference>
<dbReference type="STRING" id="1123380.SAMN02745199_0831"/>
<sequence>MYNELIMDYSKLQKYKGKLDDAIVQEGKNLSCGDEIILYLKIEGNKVVDAKFEGIGCAISQASANLMIENIVGKTLEEIEVIKKHVLAMAKGEKYDKEKLGLISEFSDIKNYPMRIKCFLLSWKTLELLLNKSK</sequence>
<reference evidence="4" key="1">
    <citation type="submission" date="2016-11" db="EMBL/GenBank/DDBJ databases">
        <authorList>
            <person name="Varghese N."/>
            <person name="Submissions S."/>
        </authorList>
    </citation>
    <scope>NUCLEOTIDE SEQUENCE [LARGE SCALE GENOMIC DNA]</scope>
    <source>
        <strain evidence="4">DSM 15807</strain>
    </source>
</reference>
<dbReference type="PANTHER" id="PTHR10093">
    <property type="entry name" value="IRON-SULFUR CLUSTER ASSEMBLY ENZYME NIFU HOMOLOG"/>
    <property type="match status" value="1"/>
</dbReference>